<reference evidence="1 2" key="1">
    <citation type="journal article" date="2023" name="Antonie Van Leeuwenhoek">
        <title>Flavobacterium potami sp. nov., a multi-metal resistance genes harbouring bacterium isolated from shallow river silt.</title>
        <authorList>
            <person name="Li S."/>
            <person name="Mao S."/>
            <person name="Mu W."/>
            <person name="Guo B."/>
            <person name="Li C."/>
            <person name="Zhu Q."/>
            <person name="Hou X."/>
            <person name="Zhao Y."/>
            <person name="Wei S."/>
            <person name="Liu H."/>
            <person name="Liu A."/>
        </authorList>
    </citation>
    <scope>NUCLEOTIDE SEQUENCE [LARGE SCALE GENOMIC DNA]</scope>
    <source>
        <strain evidence="1 2">17A</strain>
    </source>
</reference>
<name>A0A9X1HC54_9FLAO</name>
<dbReference type="AlphaFoldDB" id="A0A9X1HC54"/>
<gene>
    <name evidence="1" type="ORF">K6T82_13450</name>
</gene>
<evidence type="ECO:0000313" key="1">
    <source>
        <dbReference type="EMBL" id="MBZ4035779.1"/>
    </source>
</evidence>
<dbReference type="RefSeq" id="WP_223706516.1">
    <property type="nucleotide sequence ID" value="NZ_JAINUY010000004.1"/>
</dbReference>
<dbReference type="Proteomes" id="UP001139366">
    <property type="component" value="Unassembled WGS sequence"/>
</dbReference>
<evidence type="ECO:0000313" key="2">
    <source>
        <dbReference type="Proteomes" id="UP001139366"/>
    </source>
</evidence>
<keyword evidence="2" id="KW-1185">Reference proteome</keyword>
<accession>A0A9X1HC54</accession>
<comment type="caution">
    <text evidence="1">The sequence shown here is derived from an EMBL/GenBank/DDBJ whole genome shotgun (WGS) entry which is preliminary data.</text>
</comment>
<protein>
    <submittedName>
        <fullName evidence="1">Uncharacterized protein</fullName>
    </submittedName>
</protein>
<sequence length="214" mass="23878">MKKSILILITLLFTSIGHANFYKVILYMEDGTKKTGFAELVKSEDSKISFKTDESAKKEKIASTEVKKIEYFDEEECITTVEALYATTANILTGKFSKSKKKLWFNVIYDKDVKIGVIRDAGTIRPNAGGTSTIVSSSSSSYFFGKKNSDALVFGYFTTANTVGAIGTESLLRKMSREAFSDCPKLIEAIGKEDFKLRTLLEQLVTIFDKEKCK</sequence>
<organism evidence="1 2">
    <name type="scientific">Flavobacterium potami</name>
    <dbReference type="NCBI Taxonomy" id="2872310"/>
    <lineage>
        <taxon>Bacteria</taxon>
        <taxon>Pseudomonadati</taxon>
        <taxon>Bacteroidota</taxon>
        <taxon>Flavobacteriia</taxon>
        <taxon>Flavobacteriales</taxon>
        <taxon>Flavobacteriaceae</taxon>
        <taxon>Flavobacterium</taxon>
    </lineage>
</organism>
<proteinExistence type="predicted"/>
<dbReference type="EMBL" id="JAINUY010000004">
    <property type="protein sequence ID" value="MBZ4035779.1"/>
    <property type="molecule type" value="Genomic_DNA"/>
</dbReference>